<feature type="domain" description="Glycosyl transferase family 1" evidence="2">
    <location>
        <begin position="190"/>
        <end position="342"/>
    </location>
</feature>
<comment type="caution">
    <text evidence="3">The sequence shown here is derived from an EMBL/GenBank/DDBJ whole genome shotgun (WGS) entry which is preliminary data.</text>
</comment>
<dbReference type="InterPro" id="IPR027054">
    <property type="entry name" value="ALG2"/>
</dbReference>
<accession>A0A8J6MYM6</accession>
<dbReference type="PANTHER" id="PTHR45918">
    <property type="entry name" value="ALPHA-1,3/1,6-MANNOSYLTRANSFERASE ALG2"/>
    <property type="match status" value="1"/>
</dbReference>
<dbReference type="EMBL" id="JACNJD010000121">
    <property type="protein sequence ID" value="MBC8176266.1"/>
    <property type="molecule type" value="Genomic_DNA"/>
</dbReference>
<dbReference type="Gene3D" id="3.40.50.2000">
    <property type="entry name" value="Glycogen Phosphorylase B"/>
    <property type="match status" value="1"/>
</dbReference>
<dbReference type="Pfam" id="PF00534">
    <property type="entry name" value="Glycos_transf_1"/>
    <property type="match status" value="1"/>
</dbReference>
<proteinExistence type="predicted"/>
<dbReference type="SUPFAM" id="SSF53756">
    <property type="entry name" value="UDP-Glycosyltransferase/glycogen phosphorylase"/>
    <property type="match status" value="1"/>
</dbReference>
<protein>
    <submittedName>
        <fullName evidence="3">Glycosyltransferase</fullName>
    </submittedName>
</protein>
<keyword evidence="1" id="KW-0808">Transferase</keyword>
<dbReference type="Proteomes" id="UP000650524">
    <property type="component" value="Unassembled WGS sequence"/>
</dbReference>
<dbReference type="PANTHER" id="PTHR45918:SF1">
    <property type="entry name" value="ALPHA-1,3_1,6-MANNOSYLTRANSFERASE ALG2"/>
    <property type="match status" value="1"/>
</dbReference>
<dbReference type="AlphaFoldDB" id="A0A8J6MYM6"/>
<reference evidence="3 4" key="1">
    <citation type="submission" date="2020-08" db="EMBL/GenBank/DDBJ databases">
        <title>Bridging the membrane lipid divide: bacteria of the FCB group superphylum have the potential to synthesize archaeal ether lipids.</title>
        <authorList>
            <person name="Villanueva L."/>
            <person name="Von Meijenfeldt F.A.B."/>
            <person name="Westbye A.B."/>
            <person name="Yadav S."/>
            <person name="Hopmans E.C."/>
            <person name="Dutilh B.E."/>
            <person name="Sinninghe Damste J.S."/>
        </authorList>
    </citation>
    <scope>NUCLEOTIDE SEQUENCE [LARGE SCALE GENOMIC DNA]</scope>
    <source>
        <strain evidence="3">NIOZ-UU27</strain>
    </source>
</reference>
<dbReference type="GO" id="GO:0004378">
    <property type="term" value="F:GDP-Man:Man(1)GlcNAc(2)-PP-Dol alpha-1,3-mannosyltransferase activity"/>
    <property type="evidence" value="ECO:0007669"/>
    <property type="project" value="InterPro"/>
</dbReference>
<evidence type="ECO:0000259" key="2">
    <source>
        <dbReference type="Pfam" id="PF00534"/>
    </source>
</evidence>
<organism evidence="3 4">
    <name type="scientific">Candidatus Desulfacyla euxinica</name>
    <dbReference type="NCBI Taxonomy" id="2841693"/>
    <lineage>
        <taxon>Bacteria</taxon>
        <taxon>Deltaproteobacteria</taxon>
        <taxon>Candidatus Desulfacyla</taxon>
    </lineage>
</organism>
<dbReference type="InterPro" id="IPR001296">
    <property type="entry name" value="Glyco_trans_1"/>
</dbReference>
<sequence>MKRIVLHDYFESAEGGGKLSLILAKAFAADLCYGFKAGNHPYFEGGLPSVAEHDLGCYSSIPAWRQLRLARAFQKRTHFMDVYDEAIYSGFYAPMAVFNHGGQRNLYYCHTPPRFIYDQRDFYLSVIPFWQRPILLGLISYMKPRYERAIALMDKIIANSENVRQRLSRYLGCKAIVVYPPCETEHFIWQGQEDFYLSTARLDSLKRVDLIVKAFIKMPGKKLVVTSGGPELGKLKRLACDASNVSFTGWVGEGELQRLVGNSIATIYVPKEEDFGMSPVESMSAGKPVIGVAEGGLLETVVDKETGFLLRPDPREEDIIGAIRKMDGSMALEMRGACEERAQQFDVKIFIEKMRNVMEKTG</sequence>
<name>A0A8J6MYM6_9DELT</name>
<evidence type="ECO:0000313" key="3">
    <source>
        <dbReference type="EMBL" id="MBC8176266.1"/>
    </source>
</evidence>
<evidence type="ECO:0000256" key="1">
    <source>
        <dbReference type="ARBA" id="ARBA00022679"/>
    </source>
</evidence>
<gene>
    <name evidence="3" type="ORF">H8E19_02590</name>
</gene>
<evidence type="ECO:0000313" key="4">
    <source>
        <dbReference type="Proteomes" id="UP000650524"/>
    </source>
</evidence>